<dbReference type="Pfam" id="PF06985">
    <property type="entry name" value="HET"/>
    <property type="match status" value="1"/>
</dbReference>
<dbReference type="InterPro" id="IPR052895">
    <property type="entry name" value="HetReg/Transcr_Mod"/>
</dbReference>
<evidence type="ECO:0000259" key="1">
    <source>
        <dbReference type="Pfam" id="PF06985"/>
    </source>
</evidence>
<comment type="caution">
    <text evidence="2">The sequence shown here is derived from an EMBL/GenBank/DDBJ whole genome shotgun (WGS) entry which is preliminary data.</text>
</comment>
<gene>
    <name evidence="2" type="ORF">Daesc_006110</name>
</gene>
<evidence type="ECO:0000313" key="2">
    <source>
        <dbReference type="EMBL" id="KAK6951588.1"/>
    </source>
</evidence>
<dbReference type="InterPro" id="IPR010730">
    <property type="entry name" value="HET"/>
</dbReference>
<proteinExistence type="predicted"/>
<dbReference type="PANTHER" id="PTHR24148">
    <property type="entry name" value="ANKYRIN REPEAT DOMAIN-CONTAINING PROTEIN 39 HOMOLOG-RELATED"/>
    <property type="match status" value="1"/>
</dbReference>
<dbReference type="AlphaFoldDB" id="A0AAX6MFV7"/>
<sequence length="563" mass="64320">MSPPDSIHMIYTPLSNSDIRLLTVESRDEGLISCCLHKIPLSVELKYTALSYVWGDQSRKKALQDILQLDWFTKDSYLWVDAICINQDDNIEKSKQIPRMAQIYSSASRVIASIVPTDGLTEDDFKLLSGLAQEVKSVRDVGIDPVTLGQSMDEKSGGDSWRQRPYDLLMELTTLPWFSRVWVRQEVALAAEWPTILIGRYQMPMSDLCDLWCTVSNERLMFDQPRLRGMANIRMMIHHTGVVLKELGLALDTSGLLLHVMLSYGVAKATLPHDQIYGLLGQVYALIEKTNNPPLPSQLTPDYTKSYEQVYHEFVVYILEHTRDLRILETVSRELDGVPSWVPDLRHLGSDMTWNIPKVKANLKLSESKNELRVEGVRTSIFQAFLPRMANASLCLSDLRDRVNDFEERIIKPSARITNTPLETVRKKWFDNVSKNSKREEEELYQKLLAIIVEPPDINLSEYSLVMDDASVRFLVFLDNIYVVFQNGNFGVCNRRDAAIEKGDILCLFKGAHHPSILRPVASGYVFVASCTLTDYIYSNDIREEWFFNQSQCEASLINMTTE</sequence>
<dbReference type="PANTHER" id="PTHR24148:SF64">
    <property type="entry name" value="HETEROKARYON INCOMPATIBILITY DOMAIN-CONTAINING PROTEIN"/>
    <property type="match status" value="1"/>
</dbReference>
<dbReference type="EMBL" id="JBANMG010000006">
    <property type="protein sequence ID" value="KAK6951588.1"/>
    <property type="molecule type" value="Genomic_DNA"/>
</dbReference>
<accession>A0AAX6MFV7</accession>
<evidence type="ECO:0000313" key="3">
    <source>
        <dbReference type="Proteomes" id="UP001369815"/>
    </source>
</evidence>
<name>A0AAX6MFV7_9PEZI</name>
<reference evidence="2 3" key="1">
    <citation type="journal article" date="2024" name="Front Chem Biol">
        <title>Unveiling the potential of Daldinia eschscholtzii MFLUCC 19-0629 through bioactivity and bioinformatics studies for enhanced sustainable agriculture production.</title>
        <authorList>
            <person name="Brooks S."/>
            <person name="Weaver J.A."/>
            <person name="Klomchit A."/>
            <person name="Alharthi S.A."/>
            <person name="Onlamun T."/>
            <person name="Nurani R."/>
            <person name="Vong T.K."/>
            <person name="Alberti F."/>
            <person name="Greco C."/>
        </authorList>
    </citation>
    <scope>NUCLEOTIDE SEQUENCE [LARGE SCALE GENOMIC DNA]</scope>
    <source>
        <strain evidence="2">MFLUCC 19-0629</strain>
    </source>
</reference>
<feature type="domain" description="Heterokaryon incompatibility" evidence="1">
    <location>
        <begin position="47"/>
        <end position="186"/>
    </location>
</feature>
<organism evidence="2 3">
    <name type="scientific">Daldinia eschscholtzii</name>
    <dbReference type="NCBI Taxonomy" id="292717"/>
    <lineage>
        <taxon>Eukaryota</taxon>
        <taxon>Fungi</taxon>
        <taxon>Dikarya</taxon>
        <taxon>Ascomycota</taxon>
        <taxon>Pezizomycotina</taxon>
        <taxon>Sordariomycetes</taxon>
        <taxon>Xylariomycetidae</taxon>
        <taxon>Xylariales</taxon>
        <taxon>Hypoxylaceae</taxon>
        <taxon>Daldinia</taxon>
    </lineage>
</organism>
<dbReference type="Proteomes" id="UP001369815">
    <property type="component" value="Unassembled WGS sequence"/>
</dbReference>
<protein>
    <recommendedName>
        <fullName evidence="1">Heterokaryon incompatibility domain-containing protein</fullName>
    </recommendedName>
</protein>
<keyword evidence="3" id="KW-1185">Reference proteome</keyword>